<dbReference type="EMBL" id="CM047904">
    <property type="protein sequence ID" value="KAJ0089887.1"/>
    <property type="molecule type" value="Genomic_DNA"/>
</dbReference>
<gene>
    <name evidence="1" type="ORF">Patl1_13777</name>
</gene>
<comment type="caution">
    <text evidence="1">The sequence shown here is derived from an EMBL/GenBank/DDBJ whole genome shotgun (WGS) entry which is preliminary data.</text>
</comment>
<accession>A0ACC1AT93</accession>
<dbReference type="Proteomes" id="UP001164250">
    <property type="component" value="Chromosome 8"/>
</dbReference>
<name>A0ACC1AT93_9ROSI</name>
<keyword evidence="2" id="KW-1185">Reference proteome</keyword>
<evidence type="ECO:0000313" key="2">
    <source>
        <dbReference type="Proteomes" id="UP001164250"/>
    </source>
</evidence>
<reference evidence="2" key="1">
    <citation type="journal article" date="2023" name="G3 (Bethesda)">
        <title>Genome assembly and association tests identify interacting loci associated with vigor, precocity, and sex in interspecific pistachio rootstocks.</title>
        <authorList>
            <person name="Palmer W."/>
            <person name="Jacygrad E."/>
            <person name="Sagayaradj S."/>
            <person name="Cavanaugh K."/>
            <person name="Han R."/>
            <person name="Bertier L."/>
            <person name="Beede B."/>
            <person name="Kafkas S."/>
            <person name="Golino D."/>
            <person name="Preece J."/>
            <person name="Michelmore R."/>
        </authorList>
    </citation>
    <scope>NUCLEOTIDE SEQUENCE [LARGE SCALE GENOMIC DNA]</scope>
</reference>
<protein>
    <submittedName>
        <fullName evidence="1">Uncharacterized protein</fullName>
    </submittedName>
</protein>
<organism evidence="1 2">
    <name type="scientific">Pistacia atlantica</name>
    <dbReference type="NCBI Taxonomy" id="434234"/>
    <lineage>
        <taxon>Eukaryota</taxon>
        <taxon>Viridiplantae</taxon>
        <taxon>Streptophyta</taxon>
        <taxon>Embryophyta</taxon>
        <taxon>Tracheophyta</taxon>
        <taxon>Spermatophyta</taxon>
        <taxon>Magnoliopsida</taxon>
        <taxon>eudicotyledons</taxon>
        <taxon>Gunneridae</taxon>
        <taxon>Pentapetalae</taxon>
        <taxon>rosids</taxon>
        <taxon>malvids</taxon>
        <taxon>Sapindales</taxon>
        <taxon>Anacardiaceae</taxon>
        <taxon>Pistacia</taxon>
    </lineage>
</organism>
<proteinExistence type="predicted"/>
<evidence type="ECO:0000313" key="1">
    <source>
        <dbReference type="EMBL" id="KAJ0089887.1"/>
    </source>
</evidence>
<sequence length="172" mass="19164">MGRTPCCSKEGLNKGAWTAIEDQILCDYIKTHGEGKWRRIPKEAALQCGTKGLRSSEALVTHQLYQGKNIKTNNVKAEATAKKDIDNSEDGAVSQENSILQNCAMEFNFEELLLSDISDSDFWKLYDNLDNCTEESGNSSGGGGANEKLYLDESFSFSEELLKDWIRDDSFS</sequence>